<keyword evidence="2" id="KW-0067">ATP-binding</keyword>
<dbReference type="Proteomes" id="UP000036471">
    <property type="component" value="Unassembled WGS sequence"/>
</dbReference>
<dbReference type="InterPro" id="IPR004100">
    <property type="entry name" value="ATPase_F1/V1/A1_a/bsu_N"/>
</dbReference>
<sequence>MTGPGRLEAARAALAGIEEVETFGRVVAVRGLLIEVAGPVAAMRLGGRLDVVVNEAAGTAVPCEIIGFSGPHALAMPFGSLQGVRRGCPARVRGEGAGAIRPSQAWLG</sequence>
<feature type="non-terminal residue" evidence="4">
    <location>
        <position position="108"/>
    </location>
</feature>
<organism evidence="4 5">
    <name type="scientific">Methylobacterium indicum</name>
    <dbReference type="NCBI Taxonomy" id="1775910"/>
    <lineage>
        <taxon>Bacteria</taxon>
        <taxon>Pseudomonadati</taxon>
        <taxon>Pseudomonadota</taxon>
        <taxon>Alphaproteobacteria</taxon>
        <taxon>Hyphomicrobiales</taxon>
        <taxon>Methylobacteriaceae</taxon>
        <taxon>Methylobacterium</taxon>
    </lineage>
</organism>
<name>A0ABR5H2Y5_9HYPH</name>
<evidence type="ECO:0000256" key="2">
    <source>
        <dbReference type="ARBA" id="ARBA00022840"/>
    </source>
</evidence>
<protein>
    <submittedName>
        <fullName evidence="4">ATP synthase</fullName>
    </submittedName>
</protein>
<keyword evidence="1" id="KW-0547">Nucleotide-binding</keyword>
<comment type="caution">
    <text evidence="4">The sequence shown here is derived from an EMBL/GenBank/DDBJ whole genome shotgun (WGS) entry which is preliminary data.</text>
</comment>
<evidence type="ECO:0000256" key="1">
    <source>
        <dbReference type="ARBA" id="ARBA00022741"/>
    </source>
</evidence>
<accession>A0ABR5H2Y5</accession>
<evidence type="ECO:0000313" key="4">
    <source>
        <dbReference type="EMBL" id="KMO17816.1"/>
    </source>
</evidence>
<reference evidence="4 5" key="1">
    <citation type="submission" date="2014-11" db="EMBL/GenBank/DDBJ databases">
        <title>Comparative genomics of Methylobacterium species.</title>
        <authorList>
            <person name="Chaudhry V."/>
            <person name="Patil P.B."/>
        </authorList>
    </citation>
    <scope>NUCLEOTIDE SEQUENCE [LARGE SCALE GENOMIC DNA]</scope>
    <source>
        <strain evidence="4 5">SE3.6</strain>
    </source>
</reference>
<evidence type="ECO:0000259" key="3">
    <source>
        <dbReference type="Pfam" id="PF02874"/>
    </source>
</evidence>
<proteinExistence type="predicted"/>
<keyword evidence="5" id="KW-1185">Reference proteome</keyword>
<dbReference type="EMBL" id="JTHG01000213">
    <property type="protein sequence ID" value="KMO17816.1"/>
    <property type="molecule type" value="Genomic_DNA"/>
</dbReference>
<gene>
    <name evidence="4" type="primary">fliI</name>
    <name evidence="4" type="ORF">QR79_21190</name>
</gene>
<evidence type="ECO:0000313" key="5">
    <source>
        <dbReference type="Proteomes" id="UP000036471"/>
    </source>
</evidence>
<feature type="domain" description="ATPase F1/V1/A1 complex alpha/beta subunit N-terminal" evidence="3">
    <location>
        <begin position="26"/>
        <end position="91"/>
    </location>
</feature>
<dbReference type="Pfam" id="PF02874">
    <property type="entry name" value="ATP-synt_ab_N"/>
    <property type="match status" value="1"/>
</dbReference>